<name>A0ABQ8FFK7_9FUNG</name>
<feature type="signal peptide" evidence="1">
    <location>
        <begin position="1"/>
        <end position="19"/>
    </location>
</feature>
<organism evidence="2 3">
    <name type="scientific">Batrachochytrium salamandrivorans</name>
    <dbReference type="NCBI Taxonomy" id="1357716"/>
    <lineage>
        <taxon>Eukaryota</taxon>
        <taxon>Fungi</taxon>
        <taxon>Fungi incertae sedis</taxon>
        <taxon>Chytridiomycota</taxon>
        <taxon>Chytridiomycota incertae sedis</taxon>
        <taxon>Chytridiomycetes</taxon>
        <taxon>Rhizophydiales</taxon>
        <taxon>Rhizophydiales incertae sedis</taxon>
        <taxon>Batrachochytrium</taxon>
    </lineage>
</organism>
<evidence type="ECO:0000313" key="3">
    <source>
        <dbReference type="Proteomes" id="UP001648503"/>
    </source>
</evidence>
<protein>
    <submittedName>
        <fullName evidence="2">Uncharacterized protein</fullName>
    </submittedName>
</protein>
<gene>
    <name evidence="2" type="ORF">BASA50_004367</name>
</gene>
<accession>A0ABQ8FFK7</accession>
<evidence type="ECO:0000313" key="2">
    <source>
        <dbReference type="EMBL" id="KAH6597450.1"/>
    </source>
</evidence>
<reference evidence="2 3" key="1">
    <citation type="submission" date="2021-02" db="EMBL/GenBank/DDBJ databases">
        <title>Variation within the Batrachochytrium salamandrivorans European outbreak.</title>
        <authorList>
            <person name="Kelly M."/>
            <person name="Pasmans F."/>
            <person name="Shea T.P."/>
            <person name="Munoz J.F."/>
            <person name="Carranza S."/>
            <person name="Cuomo C.A."/>
            <person name="Martel A."/>
        </authorList>
    </citation>
    <scope>NUCLEOTIDE SEQUENCE [LARGE SCALE GENOMIC DNA]</scope>
    <source>
        <strain evidence="2 3">AMFP18/2</strain>
    </source>
</reference>
<sequence length="197" mass="22077">MLVSFVIALLTISHAFVSATNYATYNILKNDRAAGHLIFPPTTLAQKKVWVNYDSKKAHYGSAADPFPTIEKLRRDIKTITDEELQLGITDAFVMIRDQHTRWCNMAPYRCFYATTEVEFTFIEGDVDITKKPTVVVTSTAKHPNLLALFGEDYSKIQVGDELLAINGLTFIEWFEKNQFTSGGGANEFGGQRAALE</sequence>
<dbReference type="EMBL" id="JAFCIX010000143">
    <property type="protein sequence ID" value="KAH6597450.1"/>
    <property type="molecule type" value="Genomic_DNA"/>
</dbReference>
<dbReference type="PANTHER" id="PTHR32060:SF22">
    <property type="entry name" value="CARBOXYL-TERMINAL-PROCESSING PEPTIDASE 3, CHLOROPLASTIC"/>
    <property type="match status" value="1"/>
</dbReference>
<keyword evidence="1" id="KW-0732">Signal</keyword>
<dbReference type="PANTHER" id="PTHR32060">
    <property type="entry name" value="TAIL-SPECIFIC PROTEASE"/>
    <property type="match status" value="1"/>
</dbReference>
<proteinExistence type="predicted"/>
<keyword evidence="3" id="KW-1185">Reference proteome</keyword>
<comment type="caution">
    <text evidence="2">The sequence shown here is derived from an EMBL/GenBank/DDBJ whole genome shotgun (WGS) entry which is preliminary data.</text>
</comment>
<evidence type="ECO:0000256" key="1">
    <source>
        <dbReference type="SAM" id="SignalP"/>
    </source>
</evidence>
<dbReference type="Proteomes" id="UP001648503">
    <property type="component" value="Unassembled WGS sequence"/>
</dbReference>
<feature type="chain" id="PRO_5045201597" evidence="1">
    <location>
        <begin position="20"/>
        <end position="197"/>
    </location>
</feature>